<reference evidence="1" key="1">
    <citation type="submission" date="2021-11" db="EMBL/GenBank/DDBJ databases">
        <title>Description of novel Flavobacterium species.</title>
        <authorList>
            <person name="Saticioglu I.B."/>
            <person name="Ay H."/>
            <person name="Altun S."/>
            <person name="Duman M."/>
        </authorList>
    </citation>
    <scope>NUCLEOTIDE SEQUENCE</scope>
    <source>
        <strain evidence="1">F-126</strain>
    </source>
</reference>
<protein>
    <submittedName>
        <fullName evidence="1">Uncharacterized protein</fullName>
    </submittedName>
</protein>
<organism evidence="1 2">
    <name type="scientific">Flavobacterium lipolyticum</name>
    <dbReference type="NCBI Taxonomy" id="2893754"/>
    <lineage>
        <taxon>Bacteria</taxon>
        <taxon>Pseudomonadati</taxon>
        <taxon>Bacteroidota</taxon>
        <taxon>Flavobacteriia</taxon>
        <taxon>Flavobacteriales</taxon>
        <taxon>Flavobacteriaceae</taxon>
        <taxon>Flavobacterium</taxon>
    </lineage>
</organism>
<name>A0ABS8M6I2_9FLAO</name>
<proteinExistence type="predicted"/>
<dbReference type="EMBL" id="JAJJMN010000002">
    <property type="protein sequence ID" value="MCC9020445.1"/>
    <property type="molecule type" value="Genomic_DNA"/>
</dbReference>
<accession>A0ABS8M6I2</accession>
<comment type="caution">
    <text evidence="1">The sequence shown here is derived from an EMBL/GenBank/DDBJ whole genome shotgun (WGS) entry which is preliminary data.</text>
</comment>
<keyword evidence="2" id="KW-1185">Reference proteome</keyword>
<dbReference type="RefSeq" id="WP_230001265.1">
    <property type="nucleotide sequence ID" value="NZ_JAJJMN010000002.1"/>
</dbReference>
<sequence>MSKQLYPGLISHFFRKIITASQNQISIGSDVKKVEKNFNPLQEQMQRIGFPDLSEKLKMLIEKEHENFTLPLSYYINEKKKLITRFRFLKMLKDILSLKDTKSTCIIVLFQKKTNNIILKMSRDTISNCMKSIIYYPAARYIIMNHGSR</sequence>
<gene>
    <name evidence="1" type="ORF">LNQ34_21990</name>
</gene>
<evidence type="ECO:0000313" key="1">
    <source>
        <dbReference type="EMBL" id="MCC9020445.1"/>
    </source>
</evidence>
<dbReference type="Proteomes" id="UP001430700">
    <property type="component" value="Unassembled WGS sequence"/>
</dbReference>
<evidence type="ECO:0000313" key="2">
    <source>
        <dbReference type="Proteomes" id="UP001430700"/>
    </source>
</evidence>